<organism evidence="2 3">
    <name type="scientific">Symbiodinium natans</name>
    <dbReference type="NCBI Taxonomy" id="878477"/>
    <lineage>
        <taxon>Eukaryota</taxon>
        <taxon>Sar</taxon>
        <taxon>Alveolata</taxon>
        <taxon>Dinophyceae</taxon>
        <taxon>Suessiales</taxon>
        <taxon>Symbiodiniaceae</taxon>
        <taxon>Symbiodinium</taxon>
    </lineage>
</organism>
<feature type="compositionally biased region" description="Basic and acidic residues" evidence="1">
    <location>
        <begin position="58"/>
        <end position="68"/>
    </location>
</feature>
<feature type="region of interest" description="Disordered" evidence="1">
    <location>
        <begin position="132"/>
        <end position="161"/>
    </location>
</feature>
<gene>
    <name evidence="2" type="ORF">SNAT2548_LOCUS10490</name>
</gene>
<keyword evidence="3" id="KW-1185">Reference proteome</keyword>
<accession>A0A812KZ03</accession>
<dbReference type="OrthoDB" id="10390008at2759"/>
<dbReference type="Proteomes" id="UP000604046">
    <property type="component" value="Unassembled WGS sequence"/>
</dbReference>
<comment type="caution">
    <text evidence="2">The sequence shown here is derived from an EMBL/GenBank/DDBJ whole genome shotgun (WGS) entry which is preliminary data.</text>
</comment>
<name>A0A812KZ03_9DINO</name>
<evidence type="ECO:0000313" key="2">
    <source>
        <dbReference type="EMBL" id="CAE7238463.1"/>
    </source>
</evidence>
<feature type="region of interest" description="Disordered" evidence="1">
    <location>
        <begin position="24"/>
        <end position="75"/>
    </location>
</feature>
<reference evidence="2" key="1">
    <citation type="submission" date="2021-02" db="EMBL/GenBank/DDBJ databases">
        <authorList>
            <person name="Dougan E. K."/>
            <person name="Rhodes N."/>
            <person name="Thang M."/>
            <person name="Chan C."/>
        </authorList>
    </citation>
    <scope>NUCLEOTIDE SEQUENCE</scope>
</reference>
<proteinExistence type="predicted"/>
<evidence type="ECO:0000313" key="3">
    <source>
        <dbReference type="Proteomes" id="UP000604046"/>
    </source>
</evidence>
<protein>
    <submittedName>
        <fullName evidence="2">Uncharacterized protein</fullName>
    </submittedName>
</protein>
<dbReference type="EMBL" id="CAJNDS010000868">
    <property type="protein sequence ID" value="CAE7238463.1"/>
    <property type="molecule type" value="Genomic_DNA"/>
</dbReference>
<sequence>MASPALARESSLWSLSTSTAASPALHLNTRQLSAPAASAPTRSDSKNTRPVRACSMDSEGHASRDSWKTSRTRASSVCSKSSRATVQDLMNFAQQRPYEFEQSILLLRRTDSFKAKAEDRNRGVALHARSRFSTDSGGQGTREFTDSSAPSRARSKTVHQFDRQGLPRGRNCIVSI</sequence>
<dbReference type="AlphaFoldDB" id="A0A812KZ03"/>
<evidence type="ECO:0000256" key="1">
    <source>
        <dbReference type="SAM" id="MobiDB-lite"/>
    </source>
</evidence>